<proteinExistence type="predicted"/>
<keyword evidence="3" id="KW-1185">Reference proteome</keyword>
<name>A0ABW3H9K4_9SPHN</name>
<reference evidence="3" key="1">
    <citation type="journal article" date="2019" name="Int. J. Syst. Evol. Microbiol.">
        <title>The Global Catalogue of Microorganisms (GCM) 10K type strain sequencing project: providing services to taxonomists for standard genome sequencing and annotation.</title>
        <authorList>
            <consortium name="The Broad Institute Genomics Platform"/>
            <consortium name="The Broad Institute Genome Sequencing Center for Infectious Disease"/>
            <person name="Wu L."/>
            <person name="Ma J."/>
        </authorList>
    </citation>
    <scope>NUCLEOTIDE SEQUENCE [LARGE SCALE GENOMIC DNA]</scope>
    <source>
        <strain evidence="3">CCUG 62982</strain>
    </source>
</reference>
<feature type="domain" description="DUF6950" evidence="1">
    <location>
        <begin position="16"/>
        <end position="120"/>
    </location>
</feature>
<dbReference type="RefSeq" id="WP_264945926.1">
    <property type="nucleotide sequence ID" value="NZ_JAPDRA010000010.1"/>
</dbReference>
<protein>
    <submittedName>
        <fullName evidence="2">DUF6950 family protein</fullName>
    </submittedName>
</protein>
<sequence length="146" mass="15855">MTRLPLFERRDRTLVTCNRFLGAELDYHFADCGKMMVFHLQQMGHGGAVGHAGQWRSKLGLAKFLRRNGGSGAAVLDARGLRRIAPADAILGDLIEVPGEPPFGAFGVMLNNGAALMWSEHPAAGERCAIVRANVRLAAWRLGEFG</sequence>
<evidence type="ECO:0000259" key="1">
    <source>
        <dbReference type="Pfam" id="PF22262"/>
    </source>
</evidence>
<accession>A0ABW3H9K4</accession>
<dbReference type="EMBL" id="JBHTJG010000010">
    <property type="protein sequence ID" value="MFD0948098.1"/>
    <property type="molecule type" value="Genomic_DNA"/>
</dbReference>
<evidence type="ECO:0000313" key="2">
    <source>
        <dbReference type="EMBL" id="MFD0948098.1"/>
    </source>
</evidence>
<comment type="caution">
    <text evidence="2">The sequence shown here is derived from an EMBL/GenBank/DDBJ whole genome shotgun (WGS) entry which is preliminary data.</text>
</comment>
<dbReference type="InterPro" id="IPR053802">
    <property type="entry name" value="DUF6950"/>
</dbReference>
<evidence type="ECO:0000313" key="3">
    <source>
        <dbReference type="Proteomes" id="UP001596977"/>
    </source>
</evidence>
<dbReference type="Proteomes" id="UP001596977">
    <property type="component" value="Unassembled WGS sequence"/>
</dbReference>
<gene>
    <name evidence="2" type="ORF">ACFQ1E_17275</name>
</gene>
<dbReference type="Pfam" id="PF22262">
    <property type="entry name" value="DUF6950"/>
    <property type="match status" value="1"/>
</dbReference>
<organism evidence="2 3">
    <name type="scientific">Sphingomonas canadensis</name>
    <dbReference type="NCBI Taxonomy" id="1219257"/>
    <lineage>
        <taxon>Bacteria</taxon>
        <taxon>Pseudomonadati</taxon>
        <taxon>Pseudomonadota</taxon>
        <taxon>Alphaproteobacteria</taxon>
        <taxon>Sphingomonadales</taxon>
        <taxon>Sphingomonadaceae</taxon>
        <taxon>Sphingomonas</taxon>
    </lineage>
</organism>